<dbReference type="GO" id="GO:0005875">
    <property type="term" value="C:microtubule associated complex"/>
    <property type="evidence" value="ECO:0007669"/>
    <property type="project" value="TreeGrafter"/>
</dbReference>
<sequence length="738" mass="79546">MSGLPGRSSPVQVVVRVRPLLVHEQKQQASLALGDDGLIRVAHGDVSFQSKYDATLGPSRSQQDVFDVTRGCVDSVAEGYNSSIFAYGPTGTGKTHTMLGSRVEADGKGGIIPRALESLFSRLDQMELDAPGSTTAAISFIEIYNEKIHDLLQPFKLEAKQAFKGMVPRKADLQLRSAKNGAVLIPGLQIIKVQDVKSAMELVMRGSQHRAVRHTEMNHQSSRSHSILQISLERKLPGQVVGTAPGLLKSKLNFIDLAGSERWSDHGDMTHARISEMTSINQSLSNLVTVVARLTEGKPTHIPYRDSKLTHILQDSLGGNCLTIFIATVSPAVEAYEETVSTLKFADRARNRRRSGQPGYATSQATHQESETSSRPRHSSSQSHGISSAQEAESSSSNSDSDSAASSESDATATTVGHRQHHSDVKALRRELLEVKQALDAERSARKRLEAEIALERAESGSLSSAHSGVPTDTESDADVETSTRGRQSRLRRSSRSQRPSGSPLADYVLQGFPHGEKQQRSGALQGQSLLQSSNASPSWGRSSLRSDRLSHPAAVQGESLLRLGPQTSHSPKQLGHLAPVSDLRQPSYTHPQSLAREQSLSSGQSPRQESLTAQNHSAILLQSSSQSSRYPHQHASTAPSAASQPTTSKTSKTHLRSQPGAEYLAPLVLPPVNHRGLASPPQLRPGLGISSIVSPNQHRGKELLCNFAAPTTAPQYPERVSLASRSFDALCVNAGHP</sequence>
<evidence type="ECO:0000256" key="4">
    <source>
        <dbReference type="ARBA" id="ARBA00022840"/>
    </source>
</evidence>
<keyword evidence="12" id="KW-1185">Reference proteome</keyword>
<feature type="compositionally biased region" description="Low complexity" evidence="9">
    <location>
        <begin position="379"/>
        <end position="415"/>
    </location>
</feature>
<evidence type="ECO:0000313" key="12">
    <source>
        <dbReference type="Proteomes" id="UP001485043"/>
    </source>
</evidence>
<protein>
    <recommendedName>
        <fullName evidence="8">Kinesin-like protein</fullName>
    </recommendedName>
</protein>
<keyword evidence="5" id="KW-0175">Coiled coil</keyword>
<dbReference type="CDD" id="cd00106">
    <property type="entry name" value="KISc"/>
    <property type="match status" value="1"/>
</dbReference>
<dbReference type="SUPFAM" id="SSF52540">
    <property type="entry name" value="P-loop containing nucleoside triphosphate hydrolases"/>
    <property type="match status" value="1"/>
</dbReference>
<dbReference type="InterPro" id="IPR027640">
    <property type="entry name" value="Kinesin-like_fam"/>
</dbReference>
<dbReference type="SMART" id="SM00129">
    <property type="entry name" value="KISc"/>
    <property type="match status" value="1"/>
</dbReference>
<feature type="compositionally biased region" description="Polar residues" evidence="9">
    <location>
        <begin position="521"/>
        <end position="544"/>
    </location>
</feature>
<dbReference type="PROSITE" id="PS50067">
    <property type="entry name" value="KINESIN_MOTOR_2"/>
    <property type="match status" value="1"/>
</dbReference>
<dbReference type="GO" id="GO:0005737">
    <property type="term" value="C:cytoplasm"/>
    <property type="evidence" value="ECO:0007669"/>
    <property type="project" value="UniProtKB-SubCell"/>
</dbReference>
<comment type="caution">
    <text evidence="11">The sequence shown here is derived from an EMBL/GenBank/DDBJ whole genome shotgun (WGS) entry which is preliminary data.</text>
</comment>
<dbReference type="PANTHER" id="PTHR47969">
    <property type="entry name" value="CHROMOSOME-ASSOCIATED KINESIN KIF4A-RELATED"/>
    <property type="match status" value="1"/>
</dbReference>
<dbReference type="PROSITE" id="PS00411">
    <property type="entry name" value="KINESIN_MOTOR_1"/>
    <property type="match status" value="1"/>
</dbReference>
<dbReference type="InterPro" id="IPR036961">
    <property type="entry name" value="Kinesin_motor_dom_sf"/>
</dbReference>
<dbReference type="GO" id="GO:0051231">
    <property type="term" value="P:spindle elongation"/>
    <property type="evidence" value="ECO:0007669"/>
    <property type="project" value="TreeGrafter"/>
</dbReference>
<feature type="binding site" evidence="7">
    <location>
        <begin position="88"/>
        <end position="95"/>
    </location>
    <ligand>
        <name>ATP</name>
        <dbReference type="ChEBI" id="CHEBI:30616"/>
    </ligand>
</feature>
<dbReference type="GO" id="GO:0008017">
    <property type="term" value="F:microtubule binding"/>
    <property type="evidence" value="ECO:0007669"/>
    <property type="project" value="InterPro"/>
</dbReference>
<feature type="compositionally biased region" description="Basic residues" evidence="9">
    <location>
        <begin position="487"/>
        <end position="496"/>
    </location>
</feature>
<evidence type="ECO:0000313" key="11">
    <source>
        <dbReference type="EMBL" id="KAK9858878.1"/>
    </source>
</evidence>
<dbReference type="PANTHER" id="PTHR47969:SF15">
    <property type="entry name" value="CHROMOSOME-ASSOCIATED KINESIN KIF4A-RELATED"/>
    <property type="match status" value="1"/>
</dbReference>
<dbReference type="PRINTS" id="PR00380">
    <property type="entry name" value="KINESINHEAVY"/>
</dbReference>
<evidence type="ECO:0000256" key="3">
    <source>
        <dbReference type="ARBA" id="ARBA00022741"/>
    </source>
</evidence>
<feature type="compositionally biased region" description="Polar residues" evidence="9">
    <location>
        <begin position="585"/>
        <end position="618"/>
    </location>
</feature>
<dbReference type="GO" id="GO:0007018">
    <property type="term" value="P:microtubule-based movement"/>
    <property type="evidence" value="ECO:0007669"/>
    <property type="project" value="InterPro"/>
</dbReference>
<evidence type="ECO:0000256" key="7">
    <source>
        <dbReference type="PROSITE-ProRule" id="PRU00283"/>
    </source>
</evidence>
<evidence type="ECO:0000256" key="1">
    <source>
        <dbReference type="ARBA" id="ARBA00004496"/>
    </source>
</evidence>
<dbReference type="GO" id="GO:0003777">
    <property type="term" value="F:microtubule motor activity"/>
    <property type="evidence" value="ECO:0007669"/>
    <property type="project" value="InterPro"/>
</dbReference>
<feature type="region of interest" description="Disordered" evidence="9">
    <location>
        <begin position="583"/>
        <end position="658"/>
    </location>
</feature>
<feature type="region of interest" description="Disordered" evidence="9">
    <location>
        <begin position="347"/>
        <end position="424"/>
    </location>
</feature>
<reference evidence="11 12" key="1">
    <citation type="journal article" date="2024" name="Nat. Commun.">
        <title>Phylogenomics reveals the evolutionary origins of lichenization in chlorophyte algae.</title>
        <authorList>
            <person name="Puginier C."/>
            <person name="Libourel C."/>
            <person name="Otte J."/>
            <person name="Skaloud P."/>
            <person name="Haon M."/>
            <person name="Grisel S."/>
            <person name="Petersen M."/>
            <person name="Berrin J.G."/>
            <person name="Delaux P.M."/>
            <person name="Dal Grande F."/>
            <person name="Keller J."/>
        </authorList>
    </citation>
    <scope>NUCLEOTIDE SEQUENCE [LARGE SCALE GENOMIC DNA]</scope>
    <source>
        <strain evidence="11 12">SAG 2523</strain>
    </source>
</reference>
<evidence type="ECO:0000259" key="10">
    <source>
        <dbReference type="PROSITE" id="PS50067"/>
    </source>
</evidence>
<dbReference type="GO" id="GO:0005524">
    <property type="term" value="F:ATP binding"/>
    <property type="evidence" value="ECO:0007669"/>
    <property type="project" value="UniProtKB-UniRule"/>
</dbReference>
<evidence type="ECO:0000256" key="5">
    <source>
        <dbReference type="ARBA" id="ARBA00023054"/>
    </source>
</evidence>
<keyword evidence="4 7" id="KW-0067">ATP-binding</keyword>
<keyword evidence="8" id="KW-0493">Microtubule</keyword>
<evidence type="ECO:0000256" key="2">
    <source>
        <dbReference type="ARBA" id="ARBA00022490"/>
    </source>
</evidence>
<evidence type="ECO:0000256" key="6">
    <source>
        <dbReference type="ARBA" id="ARBA00023175"/>
    </source>
</evidence>
<keyword evidence="3 7" id="KW-0547">Nucleotide-binding</keyword>
<evidence type="ECO:0000256" key="9">
    <source>
        <dbReference type="SAM" id="MobiDB-lite"/>
    </source>
</evidence>
<dbReference type="Gene3D" id="3.40.850.10">
    <property type="entry name" value="Kinesin motor domain"/>
    <property type="match status" value="1"/>
</dbReference>
<dbReference type="Proteomes" id="UP001485043">
    <property type="component" value="Unassembled WGS sequence"/>
</dbReference>
<dbReference type="InterPro" id="IPR001752">
    <property type="entry name" value="Kinesin_motor_dom"/>
</dbReference>
<evidence type="ECO:0000256" key="8">
    <source>
        <dbReference type="RuleBase" id="RU000394"/>
    </source>
</evidence>
<dbReference type="GO" id="GO:0007052">
    <property type="term" value="P:mitotic spindle organization"/>
    <property type="evidence" value="ECO:0007669"/>
    <property type="project" value="TreeGrafter"/>
</dbReference>
<feature type="compositionally biased region" description="Polar residues" evidence="9">
    <location>
        <begin position="461"/>
        <end position="473"/>
    </location>
</feature>
<comment type="subcellular location">
    <subcellularLocation>
        <location evidence="1">Cytoplasm</location>
    </subcellularLocation>
</comment>
<comment type="similarity">
    <text evidence="7 8">Belongs to the TRAFAC class myosin-kinesin ATPase superfamily. Kinesin family.</text>
</comment>
<organism evidence="11 12">
    <name type="scientific">Apatococcus fuscideae</name>
    <dbReference type="NCBI Taxonomy" id="2026836"/>
    <lineage>
        <taxon>Eukaryota</taxon>
        <taxon>Viridiplantae</taxon>
        <taxon>Chlorophyta</taxon>
        <taxon>core chlorophytes</taxon>
        <taxon>Trebouxiophyceae</taxon>
        <taxon>Chlorellales</taxon>
        <taxon>Chlorellaceae</taxon>
        <taxon>Apatococcus</taxon>
    </lineage>
</organism>
<proteinExistence type="inferred from homology"/>
<feature type="domain" description="Kinesin motor" evidence="10">
    <location>
        <begin position="10"/>
        <end position="352"/>
    </location>
</feature>
<dbReference type="EMBL" id="JALJOV010000898">
    <property type="protein sequence ID" value="KAK9858878.1"/>
    <property type="molecule type" value="Genomic_DNA"/>
</dbReference>
<dbReference type="AlphaFoldDB" id="A0AAW1SVW7"/>
<accession>A0AAW1SVW7</accession>
<dbReference type="InterPro" id="IPR027417">
    <property type="entry name" value="P-loop_NTPase"/>
</dbReference>
<dbReference type="GO" id="GO:0005874">
    <property type="term" value="C:microtubule"/>
    <property type="evidence" value="ECO:0007669"/>
    <property type="project" value="UniProtKB-KW"/>
</dbReference>
<dbReference type="InterPro" id="IPR019821">
    <property type="entry name" value="Kinesin_motor_CS"/>
</dbReference>
<name>A0AAW1SVW7_9CHLO</name>
<keyword evidence="6 7" id="KW-0505">Motor protein</keyword>
<feature type="region of interest" description="Disordered" evidence="9">
    <location>
        <begin position="457"/>
        <end position="552"/>
    </location>
</feature>
<keyword evidence="2" id="KW-0963">Cytoplasm</keyword>
<feature type="compositionally biased region" description="Low complexity" evidence="9">
    <location>
        <begin position="621"/>
        <end position="651"/>
    </location>
</feature>
<dbReference type="Pfam" id="PF00225">
    <property type="entry name" value="Kinesin"/>
    <property type="match status" value="1"/>
</dbReference>
<gene>
    <name evidence="11" type="ORF">WJX84_002681</name>
</gene>